<dbReference type="EMBL" id="GL871339">
    <property type="protein sequence ID" value="EGC30306.1"/>
    <property type="molecule type" value="Genomic_DNA"/>
</dbReference>
<feature type="compositionally biased region" description="Basic and acidic residues" evidence="1">
    <location>
        <begin position="135"/>
        <end position="154"/>
    </location>
</feature>
<evidence type="ECO:0000256" key="1">
    <source>
        <dbReference type="SAM" id="MobiDB-lite"/>
    </source>
</evidence>
<sequence length="483" mass="55663">MADKKVLRSSPNLTEELMRIYDQLNNSRKYPSQKKIAEQIIKSKQFEQFTPNQIISKIRSMKKKIYPASSSATSSISNSPTIELANEMDSIFENRSTTGITYDEEDQKDDSETEQNDYYQKEEEDDIDEEETEEESNKYIDKTNETYTDNNKENDEGENFENDLSLRRISSESLQTTIEKLFEDSLEKNKKRENSPSFEKDCNKKKKLDLLNLNNQEDDEERTWYNNFINEDNIDSNQNVDSKFEEMLTSLGINIDSATQAENLYNSILNNSNNTNYNNSSNSSIYKNFALGTIPSPTATTPTTTPITTSATIKLFNEDSKNIINVSPPPKNKHCNIENENSNNNNEYITREYLEMKNTIQEQANTILQLKSIIDELHIDSRVLSSGSAQVRRDSEKNLFYFFPSLISNGIQNLKIEPCLSPCHHKVIVEESGNGNFRSQIFLLKKNNEYNPPSIVIHNSQMSIFLKYNPPEYLRMSCSLEDT</sequence>
<organism evidence="2 3">
    <name type="scientific">Dictyostelium purpureum</name>
    <name type="common">Slime mold</name>
    <dbReference type="NCBI Taxonomy" id="5786"/>
    <lineage>
        <taxon>Eukaryota</taxon>
        <taxon>Amoebozoa</taxon>
        <taxon>Evosea</taxon>
        <taxon>Eumycetozoa</taxon>
        <taxon>Dictyostelia</taxon>
        <taxon>Dictyosteliales</taxon>
        <taxon>Dictyosteliaceae</taxon>
        <taxon>Dictyostelium</taxon>
    </lineage>
</organism>
<keyword evidence="3" id="KW-1185">Reference proteome</keyword>
<dbReference type="KEGG" id="dpp:DICPUDRAFT_157961"/>
<dbReference type="InParanoid" id="F1A0G7"/>
<protein>
    <submittedName>
        <fullName evidence="2">Uncharacterized protein</fullName>
    </submittedName>
</protein>
<dbReference type="AlphaFoldDB" id="F1A0G7"/>
<feature type="compositionally biased region" description="Acidic residues" evidence="1">
    <location>
        <begin position="102"/>
        <end position="115"/>
    </location>
</feature>
<dbReference type="RefSeq" id="XP_003293157.1">
    <property type="nucleotide sequence ID" value="XM_003293109.1"/>
</dbReference>
<evidence type="ECO:0000313" key="3">
    <source>
        <dbReference type="Proteomes" id="UP000001064"/>
    </source>
</evidence>
<dbReference type="GeneID" id="10510788"/>
<dbReference type="Proteomes" id="UP000001064">
    <property type="component" value="Unassembled WGS sequence"/>
</dbReference>
<feature type="region of interest" description="Disordered" evidence="1">
    <location>
        <begin position="87"/>
        <end position="162"/>
    </location>
</feature>
<proteinExistence type="predicted"/>
<name>F1A0G7_DICPU</name>
<feature type="compositionally biased region" description="Acidic residues" evidence="1">
    <location>
        <begin position="122"/>
        <end position="134"/>
    </location>
</feature>
<reference evidence="3" key="1">
    <citation type="journal article" date="2011" name="Genome Biol.">
        <title>Comparative genomics of the social amoebae Dictyostelium discoideum and Dictyostelium purpureum.</title>
        <authorList>
            <consortium name="US DOE Joint Genome Institute (JGI-PGF)"/>
            <person name="Sucgang R."/>
            <person name="Kuo A."/>
            <person name="Tian X."/>
            <person name="Salerno W."/>
            <person name="Parikh A."/>
            <person name="Feasley C.L."/>
            <person name="Dalin E."/>
            <person name="Tu H."/>
            <person name="Huang E."/>
            <person name="Barry K."/>
            <person name="Lindquist E."/>
            <person name="Shapiro H."/>
            <person name="Bruce D."/>
            <person name="Schmutz J."/>
            <person name="Salamov A."/>
            <person name="Fey P."/>
            <person name="Gaudet P."/>
            <person name="Anjard C."/>
            <person name="Babu M.M."/>
            <person name="Basu S."/>
            <person name="Bushmanova Y."/>
            <person name="van der Wel H."/>
            <person name="Katoh-Kurasawa M."/>
            <person name="Dinh C."/>
            <person name="Coutinho P.M."/>
            <person name="Saito T."/>
            <person name="Elias M."/>
            <person name="Schaap P."/>
            <person name="Kay R.R."/>
            <person name="Henrissat B."/>
            <person name="Eichinger L."/>
            <person name="Rivero F."/>
            <person name="Putnam N.H."/>
            <person name="West C.M."/>
            <person name="Loomis W.F."/>
            <person name="Chisholm R.L."/>
            <person name="Shaulsky G."/>
            <person name="Strassmann J.E."/>
            <person name="Queller D.C."/>
            <person name="Kuspa A."/>
            <person name="Grigoriev I.V."/>
        </authorList>
    </citation>
    <scope>NUCLEOTIDE SEQUENCE [LARGE SCALE GENOMIC DNA]</scope>
    <source>
        <strain evidence="3">QSDP1</strain>
    </source>
</reference>
<gene>
    <name evidence="2" type="ORF">DICPUDRAFT_157961</name>
</gene>
<accession>F1A0G7</accession>
<evidence type="ECO:0000313" key="2">
    <source>
        <dbReference type="EMBL" id="EGC30306.1"/>
    </source>
</evidence>
<dbReference type="FunCoup" id="F1A0G7">
    <property type="interactions" value="937"/>
</dbReference>
<dbReference type="VEuPathDB" id="AmoebaDB:DICPUDRAFT_157961"/>